<gene>
    <name evidence="1" type="ORF">JCM16777_0252</name>
</gene>
<evidence type="ECO:0000313" key="1">
    <source>
        <dbReference type="EMBL" id="BBM42016.1"/>
    </source>
</evidence>
<reference evidence="1 2" key="1">
    <citation type="submission" date="2019-07" db="EMBL/GenBank/DDBJ databases">
        <title>Complete Genome Sequence of Leptotrichia wadei Strain JCM16777.</title>
        <authorList>
            <person name="Watanabe S."/>
            <person name="Cui L."/>
        </authorList>
    </citation>
    <scope>NUCLEOTIDE SEQUENCE [LARGE SCALE GENOMIC DNA]</scope>
    <source>
        <strain evidence="1 2">JCM16777</strain>
    </source>
</reference>
<dbReference type="EMBL" id="AP019829">
    <property type="protein sequence ID" value="BBM42016.1"/>
    <property type="molecule type" value="Genomic_DNA"/>
</dbReference>
<dbReference type="RefSeq" id="WP_018499287.1">
    <property type="nucleotide sequence ID" value="NZ_AP019829.2"/>
</dbReference>
<name>A0A7U6L9B4_9FUSO</name>
<sequence>MKKIIIIFLLFSSLSFSYTRKEQIQENLSKVGIKQEIIDETQKMDFEIRDLVTFENNENVIGEKLNRLLALLKKDERNYIVSEDIITIYESKIGKDYEKYLNLFTKYTPYDYEKLFAKMVYYRGIGEKDKSDSYYREIEKKYSNTPIMEVIKIYNTANEKDRLLQTKKVLDILKNEEIKRQFGIPDEEVHSMNLTYTLTEVRKNYNNGEIEKAVSEYINNIVNSNVSNEVREYNRRKEILLLLNVLMINEEITNKKLREQNKKKMEGTYISKEIKKETMKNTDYLDKYLNEIQ</sequence>
<accession>A0A7U6L9B4</accession>
<protein>
    <submittedName>
        <fullName evidence="1">Uncharacterized protein</fullName>
    </submittedName>
</protein>
<dbReference type="KEGG" id="lwd:JCM16777_0252"/>
<dbReference type="AlphaFoldDB" id="A0A7U6L9B4"/>
<evidence type="ECO:0000313" key="2">
    <source>
        <dbReference type="Proteomes" id="UP000321943"/>
    </source>
</evidence>
<dbReference type="Proteomes" id="UP000321943">
    <property type="component" value="Chromosome"/>
</dbReference>
<dbReference type="GeneID" id="84803616"/>
<proteinExistence type="predicted"/>
<organism evidence="1 2">
    <name type="scientific">Leptotrichia wadei</name>
    <dbReference type="NCBI Taxonomy" id="157687"/>
    <lineage>
        <taxon>Bacteria</taxon>
        <taxon>Fusobacteriati</taxon>
        <taxon>Fusobacteriota</taxon>
        <taxon>Fusobacteriia</taxon>
        <taxon>Fusobacteriales</taxon>
        <taxon>Leptotrichiaceae</taxon>
        <taxon>Leptotrichia</taxon>
    </lineage>
</organism>